<dbReference type="AlphaFoldDB" id="A0A6B0T330"/>
<gene>
    <name evidence="2" type="ORF">GRX01_16950</name>
</gene>
<evidence type="ECO:0000256" key="1">
    <source>
        <dbReference type="SAM" id="Phobius"/>
    </source>
</evidence>
<keyword evidence="1" id="KW-0812">Transmembrane</keyword>
<name>A0A6B0T330_9EURY</name>
<keyword evidence="1" id="KW-1133">Transmembrane helix</keyword>
<evidence type="ECO:0000313" key="3">
    <source>
        <dbReference type="Proteomes" id="UP000437065"/>
    </source>
</evidence>
<dbReference type="Proteomes" id="UP000437065">
    <property type="component" value="Unassembled WGS sequence"/>
</dbReference>
<proteinExistence type="predicted"/>
<dbReference type="EMBL" id="WUUS01000012">
    <property type="protein sequence ID" value="MXR43021.1"/>
    <property type="molecule type" value="Genomic_DNA"/>
</dbReference>
<keyword evidence="3" id="KW-1185">Reference proteome</keyword>
<accession>A0A6B0T330</accession>
<keyword evidence="1" id="KW-0472">Membrane</keyword>
<organism evidence="2 3">
    <name type="scientific">Halobaculum saliterrae</name>
    <dbReference type="NCBI Taxonomy" id="2073113"/>
    <lineage>
        <taxon>Archaea</taxon>
        <taxon>Methanobacteriati</taxon>
        <taxon>Methanobacteriota</taxon>
        <taxon>Stenosarchaea group</taxon>
        <taxon>Halobacteria</taxon>
        <taxon>Halobacteriales</taxon>
        <taxon>Haloferacaceae</taxon>
        <taxon>Halobaculum</taxon>
    </lineage>
</organism>
<feature type="transmembrane region" description="Helical" evidence="1">
    <location>
        <begin position="57"/>
        <end position="78"/>
    </location>
</feature>
<comment type="caution">
    <text evidence="2">The sequence shown here is derived from an EMBL/GenBank/DDBJ whole genome shotgun (WGS) entry which is preliminary data.</text>
</comment>
<dbReference type="RefSeq" id="WP_159670453.1">
    <property type="nucleotide sequence ID" value="NZ_WUUS01000012.1"/>
</dbReference>
<sequence>MTDQPETAETELSEAVEDAIARAGHSLLSTIFWSVLAIFTVLVGAQAIQFGVAGSGLGALGLIVLGAFISLCSLYLLYSLHWTS</sequence>
<dbReference type="OrthoDB" id="258493at2157"/>
<feature type="transmembrane region" description="Helical" evidence="1">
    <location>
        <begin position="27"/>
        <end position="45"/>
    </location>
</feature>
<protein>
    <submittedName>
        <fullName evidence="2">Uncharacterized protein</fullName>
    </submittedName>
</protein>
<evidence type="ECO:0000313" key="2">
    <source>
        <dbReference type="EMBL" id="MXR43021.1"/>
    </source>
</evidence>
<reference evidence="2 3" key="1">
    <citation type="submission" date="2019-12" db="EMBL/GenBank/DDBJ databases">
        <title>Isolation and characterization of three novel carbon monoxide-oxidizing members of Halobacteria from salione crusts and soils.</title>
        <authorList>
            <person name="Myers M.R."/>
            <person name="King G.M."/>
        </authorList>
    </citation>
    <scope>NUCLEOTIDE SEQUENCE [LARGE SCALE GENOMIC DNA]</scope>
    <source>
        <strain evidence="2 3">WSA2</strain>
    </source>
</reference>